<dbReference type="Pfam" id="PF00134">
    <property type="entry name" value="Cyclin_N"/>
    <property type="match status" value="1"/>
</dbReference>
<reference evidence="10" key="1">
    <citation type="journal article" date="2023" name="G3 (Bethesda)">
        <title>A reference genome for the long-term kleptoplast-retaining sea slug Elysia crispata morphotype clarki.</title>
        <authorList>
            <person name="Eastman K.E."/>
            <person name="Pendleton A.L."/>
            <person name="Shaikh M.A."/>
            <person name="Suttiyut T."/>
            <person name="Ogas R."/>
            <person name="Tomko P."/>
            <person name="Gavelis G."/>
            <person name="Widhalm J.R."/>
            <person name="Wisecaver J.H."/>
        </authorList>
    </citation>
    <scope>NUCLEOTIDE SEQUENCE</scope>
    <source>
        <strain evidence="10">ECLA1</strain>
    </source>
</reference>
<feature type="compositionally biased region" description="Low complexity" evidence="8">
    <location>
        <begin position="535"/>
        <end position="580"/>
    </location>
</feature>
<evidence type="ECO:0000313" key="10">
    <source>
        <dbReference type="EMBL" id="KAK3719853.1"/>
    </source>
</evidence>
<evidence type="ECO:0000259" key="9">
    <source>
        <dbReference type="PROSITE" id="PS50102"/>
    </source>
</evidence>
<evidence type="ECO:0000256" key="4">
    <source>
        <dbReference type="ARBA" id="ARBA00023127"/>
    </source>
</evidence>
<dbReference type="InterPro" id="IPR050502">
    <property type="entry name" value="Euk_RNA-bind_prot"/>
</dbReference>
<evidence type="ECO:0000256" key="8">
    <source>
        <dbReference type="SAM" id="MobiDB-lite"/>
    </source>
</evidence>
<evidence type="ECO:0000256" key="2">
    <source>
        <dbReference type="ARBA" id="ARBA00022776"/>
    </source>
</evidence>
<protein>
    <recommendedName>
        <fullName evidence="9">RRM domain-containing protein</fullName>
    </recommendedName>
</protein>
<evidence type="ECO:0000313" key="11">
    <source>
        <dbReference type="Proteomes" id="UP001283361"/>
    </source>
</evidence>
<dbReference type="InterPro" id="IPR000504">
    <property type="entry name" value="RRM_dom"/>
</dbReference>
<dbReference type="SMART" id="SM01332">
    <property type="entry name" value="Cyclin_C"/>
    <property type="match status" value="1"/>
</dbReference>
<dbReference type="CDD" id="cd20504">
    <property type="entry name" value="CYCLIN_CCNA_rpt1"/>
    <property type="match status" value="1"/>
</dbReference>
<dbReference type="InterPro" id="IPR032447">
    <property type="entry name" value="Cyclin-A_N"/>
</dbReference>
<feature type="compositionally biased region" description="Acidic residues" evidence="8">
    <location>
        <begin position="604"/>
        <end position="617"/>
    </location>
</feature>
<dbReference type="EMBL" id="JAWDGP010007412">
    <property type="protein sequence ID" value="KAK3719853.1"/>
    <property type="molecule type" value="Genomic_DNA"/>
</dbReference>
<feature type="domain" description="RRM" evidence="9">
    <location>
        <begin position="21"/>
        <end position="99"/>
    </location>
</feature>
<keyword evidence="3 6" id="KW-0694">RNA-binding</keyword>
<dbReference type="InterPro" id="IPR048258">
    <property type="entry name" value="Cyclins_cyclin-box"/>
</dbReference>
<dbReference type="Gene3D" id="1.10.472.10">
    <property type="entry name" value="Cyclin-like"/>
    <property type="match status" value="2"/>
</dbReference>
<dbReference type="GO" id="GO:0003729">
    <property type="term" value="F:mRNA binding"/>
    <property type="evidence" value="ECO:0007669"/>
    <property type="project" value="TreeGrafter"/>
</dbReference>
<feature type="compositionally biased region" description="Low complexity" evidence="8">
    <location>
        <begin position="448"/>
        <end position="472"/>
    </location>
</feature>
<dbReference type="SMART" id="SM00360">
    <property type="entry name" value="RRM"/>
    <property type="match status" value="4"/>
</dbReference>
<dbReference type="InterPro" id="IPR013763">
    <property type="entry name" value="Cyclin-like_dom"/>
</dbReference>
<evidence type="ECO:0000256" key="5">
    <source>
        <dbReference type="ARBA" id="ARBA00023306"/>
    </source>
</evidence>
<dbReference type="Pfam" id="PF02984">
    <property type="entry name" value="Cyclin_C"/>
    <property type="match status" value="1"/>
</dbReference>
<dbReference type="InterPro" id="IPR036915">
    <property type="entry name" value="Cyclin-like_sf"/>
</dbReference>
<feature type="region of interest" description="Disordered" evidence="8">
    <location>
        <begin position="489"/>
        <end position="518"/>
    </location>
</feature>
<dbReference type="InterPro" id="IPR035979">
    <property type="entry name" value="RBD_domain_sf"/>
</dbReference>
<name>A0AAE1CNQ2_9GAST</name>
<dbReference type="PANTHER" id="PTHR48025:SF1">
    <property type="entry name" value="RRM DOMAIN-CONTAINING PROTEIN"/>
    <property type="match status" value="1"/>
</dbReference>
<comment type="caution">
    <text evidence="10">The sequence shown here is derived from an EMBL/GenBank/DDBJ whole genome shotgun (WGS) entry which is preliminary data.</text>
</comment>
<sequence length="1414" mass="156080">MTSTTSTTQDIPSTLASMSAASLFVGELLPHVNEVILYKKFAPMGTVTSVKLCRDWVTGNSLCYAYVNFENPAEAEKAYRTLNYELLEGQPMRIMKSTRNPWVPKGGDCSCFHHHHHCCAGVGVGVGMGVGANKGLVDAKTLMEAIESYSMAFKTLASQDSGESKSPTGYKYSKEFLKRMNTNNSRFTNVFIKNFKDLLDDFKLWKLCKQFGEVTSAKVMVDEYGISKGFGFACFTDSDAAQRAVNKLNGLVLDGRILYAGPAMTRTQRQRDFKHYDNDPHRYEWRSPHSSASSSGGGPSGAGNSFFFGNGNMGLVSCSPRICVRNLRDLVDDIRLRKEFERFGPVLHAELLKNFDGTSKGVGYVIYKDQTDASKALNSMHGKVIYGTRISVTYAPYTNTTATNTIPDNNMVGSDDISNSNGEDGAGAAADDAGHSSNNDIISTNTVSPSGNNGSKSNSNNASNDGDNNSSSKNLLKFKDLVSTLANKGHPVNINDISSSFNSTSVNRNSSNNSDNINTSNNAILALTAAKKAATGDAASGKRSTSAQTMPTTTTTASTSTDTNTSTASSFKCSSNSNCSNRDDDTVNNDVNYDGNTYDNDNNDHDDDDGDGEDITDDGSTTNRPRRGSLEPGCDDCDDVTSTTATLSVKNLDESITDEKLESLFSVYGHVVSAKVISNEFGVSKGFGFVIMAEAQDAVRAIKNLDGRIVVNRPVCFPPGAEGEERIGNTSTISIDSSSNTDTIFCDVTGIRFQALHTQQAASISLTGLARRWTNTRLVKYYDDSQERLFFVAFGALPRWSSPQPERCKTIISLIVILIVSKDVHKLPAQRGRTINPSPRKEKTFANILEPRHCAKDDCSQLEHPTLFCPKTIANSPSLNTFLNEIRQTTQLCLLTKRPIGSFEPQSPIPLHYVFVPSLEVTADPVEFPDEDHSWDKSIVIQTGVSDDAGINFRSLSKPEDITDQHQVQNQENYKIKMLPMRQNAASREDIKENGPRGKPAQRAGANRRPVLGNVTNQVRRQPQRVAKEKHSNVHAGPSRQSVGQENEVPGRIFNKKAIGGGFAIFEDVPSHEGIAPPIVQDLEFEDEPMLDQENIPLPEPQQLHHAVVGLNIDDRMVHPHIPLAPVRLENRFSDAPMLEDGHNVVSVGKPDEHGLDPYFSDIYDYMRSIECVNRPAFDYMNRQTDVSTSMRNILVDWLVEVGEEYKLHRETLFLAVSYIDRFLGLVGVHRPKLQLVGTACMFIAAKYEEIYPPDVAEFVYITDDTYTRNQVIKMESVILKLLEFRLAVPTVTWFCERFLEVIQPSDKCKHLAHFLTELSLVEIEDYLLFRPSEIAASAIVLARSTVGEGTPWPVSVKVASHYSLKDLESCVRLMFRHYSRKDTLPQQAVVEKYKQEKFGAVSLLEPPPVLAIY</sequence>
<dbReference type="SUPFAM" id="SSF54928">
    <property type="entry name" value="RNA-binding domain, RBD"/>
    <property type="match status" value="3"/>
</dbReference>
<accession>A0AAE1CNQ2</accession>
<keyword evidence="4 7" id="KW-0195">Cyclin</keyword>
<dbReference type="SMART" id="SM00385">
    <property type="entry name" value="CYCLIN"/>
    <property type="match status" value="2"/>
</dbReference>
<feature type="compositionally biased region" description="Low complexity" evidence="8">
    <location>
        <begin position="418"/>
        <end position="440"/>
    </location>
</feature>
<dbReference type="InterPro" id="IPR004367">
    <property type="entry name" value="Cyclin_C-dom"/>
</dbReference>
<dbReference type="InterPro" id="IPR006671">
    <property type="entry name" value="Cyclin_N"/>
</dbReference>
<gene>
    <name evidence="10" type="ORF">RRG08_040154</name>
</gene>
<feature type="compositionally biased region" description="Low complexity" evidence="8">
    <location>
        <begin position="588"/>
        <end position="600"/>
    </location>
</feature>
<dbReference type="PANTHER" id="PTHR48025">
    <property type="entry name" value="OS02G0815200 PROTEIN"/>
    <property type="match status" value="1"/>
</dbReference>
<organism evidence="10 11">
    <name type="scientific">Elysia crispata</name>
    <name type="common">lettuce slug</name>
    <dbReference type="NCBI Taxonomy" id="231223"/>
    <lineage>
        <taxon>Eukaryota</taxon>
        <taxon>Metazoa</taxon>
        <taxon>Spiralia</taxon>
        <taxon>Lophotrochozoa</taxon>
        <taxon>Mollusca</taxon>
        <taxon>Gastropoda</taxon>
        <taxon>Heterobranchia</taxon>
        <taxon>Euthyneura</taxon>
        <taxon>Panpulmonata</taxon>
        <taxon>Sacoglossa</taxon>
        <taxon>Placobranchoidea</taxon>
        <taxon>Plakobranchidae</taxon>
        <taxon>Elysia</taxon>
    </lineage>
</organism>
<feature type="domain" description="RRM" evidence="9">
    <location>
        <begin position="320"/>
        <end position="397"/>
    </location>
</feature>
<dbReference type="GO" id="GO:0051301">
    <property type="term" value="P:cell division"/>
    <property type="evidence" value="ECO:0007669"/>
    <property type="project" value="UniProtKB-KW"/>
</dbReference>
<evidence type="ECO:0000256" key="6">
    <source>
        <dbReference type="PROSITE-ProRule" id="PRU00176"/>
    </source>
</evidence>
<dbReference type="Gene3D" id="3.30.70.330">
    <property type="match status" value="4"/>
</dbReference>
<dbReference type="PROSITE" id="PS50102">
    <property type="entry name" value="RRM"/>
    <property type="match status" value="4"/>
</dbReference>
<evidence type="ECO:0000256" key="1">
    <source>
        <dbReference type="ARBA" id="ARBA00022618"/>
    </source>
</evidence>
<keyword evidence="1" id="KW-0132">Cell division</keyword>
<feature type="region of interest" description="Disordered" evidence="8">
    <location>
        <begin position="535"/>
        <end position="637"/>
    </location>
</feature>
<keyword evidence="2" id="KW-0498">Mitosis</keyword>
<dbReference type="Pfam" id="PF00076">
    <property type="entry name" value="RRM_1"/>
    <property type="match status" value="4"/>
</dbReference>
<keyword evidence="11" id="KW-1185">Reference proteome</keyword>
<feature type="region of interest" description="Disordered" evidence="8">
    <location>
        <begin position="984"/>
        <end position="1008"/>
    </location>
</feature>
<evidence type="ECO:0000256" key="7">
    <source>
        <dbReference type="RuleBase" id="RU000383"/>
    </source>
</evidence>
<dbReference type="Proteomes" id="UP001283361">
    <property type="component" value="Unassembled WGS sequence"/>
</dbReference>
<dbReference type="Pfam" id="PF16500">
    <property type="entry name" value="Cyclin_N2"/>
    <property type="match status" value="1"/>
</dbReference>
<feature type="compositionally biased region" description="Basic and acidic residues" evidence="8">
    <location>
        <begin position="987"/>
        <end position="996"/>
    </location>
</feature>
<dbReference type="FunFam" id="1.10.472.10:FF:000001">
    <property type="entry name" value="G2/mitotic-specific cyclin"/>
    <property type="match status" value="1"/>
</dbReference>
<comment type="similarity">
    <text evidence="7">Belongs to the cyclin family.</text>
</comment>
<evidence type="ECO:0000256" key="3">
    <source>
        <dbReference type="ARBA" id="ARBA00022884"/>
    </source>
</evidence>
<feature type="region of interest" description="Disordered" evidence="8">
    <location>
        <begin position="1022"/>
        <end position="1046"/>
    </location>
</feature>
<feature type="region of interest" description="Disordered" evidence="8">
    <location>
        <begin position="401"/>
        <end position="472"/>
    </location>
</feature>
<feature type="compositionally biased region" description="Low complexity" evidence="8">
    <location>
        <begin position="492"/>
        <end position="518"/>
    </location>
</feature>
<dbReference type="PROSITE" id="PS00292">
    <property type="entry name" value="CYCLINS"/>
    <property type="match status" value="1"/>
</dbReference>
<dbReference type="SUPFAM" id="SSF47954">
    <property type="entry name" value="Cyclin-like"/>
    <property type="match status" value="2"/>
</dbReference>
<feature type="domain" description="RRM" evidence="9">
    <location>
        <begin position="188"/>
        <end position="265"/>
    </location>
</feature>
<keyword evidence="5" id="KW-0131">Cell cycle</keyword>
<dbReference type="InterPro" id="IPR012677">
    <property type="entry name" value="Nucleotide-bd_a/b_plait_sf"/>
</dbReference>
<proteinExistence type="inferred from homology"/>
<feature type="domain" description="RRM" evidence="9">
    <location>
        <begin position="645"/>
        <end position="715"/>
    </location>
</feature>